<evidence type="ECO:0000313" key="2">
    <source>
        <dbReference type="EMBL" id="GAA0569787.1"/>
    </source>
</evidence>
<sequence>MRAMRAVFSAWLTSGILAVMALLALKALAPAAGEGGPVDEYAQVLRVHLPWLLSCVLMAVAAGSYVRDRVTGFGRALAALPAPVLGALAAAFIGVPWSGTPVGLTLHLIEAVLGVILGLALSTALSRREETGGAHTREHGQWRRDRR</sequence>
<feature type="transmembrane region" description="Helical" evidence="1">
    <location>
        <begin position="104"/>
        <end position="125"/>
    </location>
</feature>
<name>A0ABN1EMI3_9ACTN</name>
<keyword evidence="1" id="KW-0812">Transmembrane</keyword>
<keyword evidence="1" id="KW-0472">Membrane</keyword>
<accession>A0ABN1EMI3</accession>
<reference evidence="2 3" key="1">
    <citation type="journal article" date="2019" name="Int. J. Syst. Evol. Microbiol.">
        <title>The Global Catalogue of Microorganisms (GCM) 10K type strain sequencing project: providing services to taxonomists for standard genome sequencing and annotation.</title>
        <authorList>
            <consortium name="The Broad Institute Genomics Platform"/>
            <consortium name="The Broad Institute Genome Sequencing Center for Infectious Disease"/>
            <person name="Wu L."/>
            <person name="Ma J."/>
        </authorList>
    </citation>
    <scope>NUCLEOTIDE SEQUENCE [LARGE SCALE GENOMIC DNA]</scope>
    <source>
        <strain evidence="2 3">JCM 10667</strain>
    </source>
</reference>
<dbReference type="Proteomes" id="UP001501427">
    <property type="component" value="Unassembled WGS sequence"/>
</dbReference>
<protein>
    <submittedName>
        <fullName evidence="2">Uncharacterized protein</fullName>
    </submittedName>
</protein>
<keyword evidence="1" id="KW-1133">Transmembrane helix</keyword>
<organism evidence="2 3">
    <name type="scientific">Actinomadura livida</name>
    <dbReference type="NCBI Taxonomy" id="79909"/>
    <lineage>
        <taxon>Bacteria</taxon>
        <taxon>Bacillati</taxon>
        <taxon>Actinomycetota</taxon>
        <taxon>Actinomycetes</taxon>
        <taxon>Streptosporangiales</taxon>
        <taxon>Thermomonosporaceae</taxon>
        <taxon>Actinomadura</taxon>
    </lineage>
</organism>
<proteinExistence type="predicted"/>
<dbReference type="EMBL" id="BAAAHD010000027">
    <property type="protein sequence ID" value="GAA0569787.1"/>
    <property type="molecule type" value="Genomic_DNA"/>
</dbReference>
<keyword evidence="3" id="KW-1185">Reference proteome</keyword>
<feature type="transmembrane region" description="Helical" evidence="1">
    <location>
        <begin position="49"/>
        <end position="66"/>
    </location>
</feature>
<feature type="transmembrane region" description="Helical" evidence="1">
    <location>
        <begin position="78"/>
        <end position="98"/>
    </location>
</feature>
<evidence type="ECO:0000313" key="3">
    <source>
        <dbReference type="Proteomes" id="UP001501427"/>
    </source>
</evidence>
<gene>
    <name evidence="2" type="ORF">GCM10009546_35740</name>
</gene>
<evidence type="ECO:0000256" key="1">
    <source>
        <dbReference type="SAM" id="Phobius"/>
    </source>
</evidence>
<comment type="caution">
    <text evidence="2">The sequence shown here is derived from an EMBL/GenBank/DDBJ whole genome shotgun (WGS) entry which is preliminary data.</text>
</comment>